<dbReference type="EMBL" id="JAUJFL010000003">
    <property type="protein sequence ID" value="KAK2606647.1"/>
    <property type="molecule type" value="Genomic_DNA"/>
</dbReference>
<feature type="compositionally biased region" description="Polar residues" evidence="1">
    <location>
        <begin position="500"/>
        <end position="510"/>
    </location>
</feature>
<proteinExistence type="predicted"/>
<dbReference type="Pfam" id="PF17111">
    <property type="entry name" value="PigL_N"/>
    <property type="match status" value="1"/>
</dbReference>
<feature type="compositionally biased region" description="Acidic residues" evidence="1">
    <location>
        <begin position="808"/>
        <end position="819"/>
    </location>
</feature>
<organism evidence="3 4">
    <name type="scientific">Phomopsis amygdali</name>
    <name type="common">Fusicoccum amygdali</name>
    <dbReference type="NCBI Taxonomy" id="1214568"/>
    <lineage>
        <taxon>Eukaryota</taxon>
        <taxon>Fungi</taxon>
        <taxon>Dikarya</taxon>
        <taxon>Ascomycota</taxon>
        <taxon>Pezizomycotina</taxon>
        <taxon>Sordariomycetes</taxon>
        <taxon>Sordariomycetidae</taxon>
        <taxon>Diaporthales</taxon>
        <taxon>Diaporthaceae</taxon>
        <taxon>Diaporthe</taxon>
    </lineage>
</organism>
<feature type="compositionally biased region" description="Basic and acidic residues" evidence="1">
    <location>
        <begin position="760"/>
        <end position="771"/>
    </location>
</feature>
<sequence length="1042" mass="117953">MADPFSLAASVVGVAVAAFQTSKKLHDLVQDFKEAPGQLYILAEKIERDATLLKCAVELIQDHDALYKDELKGLIRDVNGQFANISSLIDKLLPKSTRRRRDRLKEMVRALWQSKKIEDITLQLEALRSTLALILNVAQFAEQRSSRKLLTFDESPADMAVWMAVNLSAPTIPTRPLPEPEASGSSVKIVRSRTKAALPFGPVSRAKPRYHRNGGAAGRDVEFRSGALDVRTLQTFGLPYQESPNPDGSSKLVIKREEALKPHEVDMIVGMDIVNKFPRSKTWSIDKTPFMYLPKDIVLCRLLTEWTTLDARQIQAVQLPLEEEAEIDSDSDGGASTMTSYSDDEAPASTRKRQSTRQPLNEKIKRGPTRFESPRPLADRFSKGRAPYTGPRGYAYTVDGSIDSSSRYPAYGESQKQAPSWAQPGLTQTRQPVAQGQVPFDRSYPRNDQAIPQRVQPLPYSRAPPPPPPPRPPMPPPARPKRNDFAYTVGNDVGEIHRPSTPSMHDSPTTVIDGVLNDVQDNTYTTEARPDPLVELRRRTMGMTPEALGKSLSQEPKAEGNDAKLEQQGDSSRHRAGTSRSETLRPDEWQREQRPISTGRARTRSHAETEEIMRARIFKEVEDNLRANGVPEKDTPPQTQQDLESWRKQLKAEMRQEVEMEFQRQQDLQETYDQAYEKSYADLKRHEAEQQDFINRIKEQAKAELRQEQIEAEQRAREEQDIRERLRKIAEAEREEAERQHRARQEIQPTEEFIQQSNDRPQDRTADVDRSTLLENAVQRYMAPYVEYDIMSYVTEETESSTTTTDGSDSESDDSDTDTETARTAVESQEQRDRGRNSDVERSQPWKGAAHLGNFVELTPFYLRGSDAGQTWFHGPEPIYIVEFQAGYDGETAAAEGGGGNQPRKRPYLLVSKLWVDAEALDRFGFKYAEGPPSHFFLDPTLSWDSIEVLVNFTYALREIETFKKYGQGDINEEGLLCRSPPPLDFFTTNEIHEAMKPTVASQKREDDAPTEDGNAEETPRSLTSRLTYPLSILNFALRTIT</sequence>
<evidence type="ECO:0000259" key="2">
    <source>
        <dbReference type="Pfam" id="PF17111"/>
    </source>
</evidence>
<feature type="region of interest" description="Disordered" evidence="1">
    <location>
        <begin position="521"/>
        <end position="609"/>
    </location>
</feature>
<feature type="region of interest" description="Disordered" evidence="1">
    <location>
        <begin position="492"/>
        <end position="511"/>
    </location>
</feature>
<evidence type="ECO:0000313" key="3">
    <source>
        <dbReference type="EMBL" id="KAK2606647.1"/>
    </source>
</evidence>
<dbReference type="AlphaFoldDB" id="A0AAD9SET4"/>
<dbReference type="Proteomes" id="UP001265746">
    <property type="component" value="Unassembled WGS sequence"/>
</dbReference>
<feature type="compositionally biased region" description="Basic and acidic residues" evidence="1">
    <location>
        <begin position="528"/>
        <end position="538"/>
    </location>
</feature>
<gene>
    <name evidence="3" type="ORF">N8I77_005381</name>
</gene>
<feature type="compositionally biased region" description="Basic and acidic residues" evidence="1">
    <location>
        <begin position="556"/>
        <end position="573"/>
    </location>
</feature>
<feature type="compositionally biased region" description="Basic and acidic residues" evidence="1">
    <location>
        <begin position="733"/>
        <end position="745"/>
    </location>
</feature>
<reference evidence="3" key="1">
    <citation type="submission" date="2023-06" db="EMBL/GenBank/DDBJ databases">
        <authorList>
            <person name="Noh H."/>
        </authorList>
    </citation>
    <scope>NUCLEOTIDE SEQUENCE</scope>
    <source>
        <strain evidence="3">DUCC20226</strain>
    </source>
</reference>
<feature type="compositionally biased region" description="Basic and acidic residues" evidence="1">
    <location>
        <begin position="829"/>
        <end position="844"/>
    </location>
</feature>
<accession>A0AAD9SET4</accession>
<dbReference type="InterPro" id="IPR031348">
    <property type="entry name" value="PigL_N"/>
</dbReference>
<feature type="region of interest" description="Disordered" evidence="1">
    <location>
        <begin position="733"/>
        <end position="771"/>
    </location>
</feature>
<feature type="domain" description="Azaphilone pigments biosynthesis cluster protein L N-terminal" evidence="2">
    <location>
        <begin position="2"/>
        <end position="150"/>
    </location>
</feature>
<feature type="compositionally biased region" description="Basic and acidic residues" evidence="1">
    <location>
        <begin position="582"/>
        <end position="594"/>
    </location>
</feature>
<feature type="region of interest" description="Disordered" evidence="1">
    <location>
        <begin position="998"/>
        <end position="1023"/>
    </location>
</feature>
<feature type="region of interest" description="Disordered" evidence="1">
    <location>
        <begin position="796"/>
        <end position="845"/>
    </location>
</feature>
<feature type="region of interest" description="Disordered" evidence="1">
    <location>
        <begin position="323"/>
        <end position="485"/>
    </location>
</feature>
<evidence type="ECO:0000313" key="4">
    <source>
        <dbReference type="Proteomes" id="UP001265746"/>
    </source>
</evidence>
<evidence type="ECO:0000256" key="1">
    <source>
        <dbReference type="SAM" id="MobiDB-lite"/>
    </source>
</evidence>
<name>A0AAD9SET4_PHOAM</name>
<protein>
    <recommendedName>
        <fullName evidence="2">Azaphilone pigments biosynthesis cluster protein L N-terminal domain-containing protein</fullName>
    </recommendedName>
</protein>
<comment type="caution">
    <text evidence="3">The sequence shown here is derived from an EMBL/GenBank/DDBJ whole genome shotgun (WGS) entry which is preliminary data.</text>
</comment>
<feature type="compositionally biased region" description="Polar residues" evidence="1">
    <location>
        <begin position="414"/>
        <end position="434"/>
    </location>
</feature>
<keyword evidence="4" id="KW-1185">Reference proteome</keyword>
<feature type="compositionally biased region" description="Pro residues" evidence="1">
    <location>
        <begin position="462"/>
        <end position="478"/>
    </location>
</feature>